<accession>A0A6J7ZY93</accession>
<evidence type="ECO:0000313" key="2">
    <source>
        <dbReference type="Proteomes" id="UP000507470"/>
    </source>
</evidence>
<dbReference type="Proteomes" id="UP000507470">
    <property type="component" value="Unassembled WGS sequence"/>
</dbReference>
<dbReference type="InterPro" id="IPR011042">
    <property type="entry name" value="6-blade_b-propeller_TolB-like"/>
</dbReference>
<gene>
    <name evidence="1" type="ORF">MCOR_1287</name>
</gene>
<dbReference type="AlphaFoldDB" id="A0A6J7ZY93"/>
<sequence length="264" mass="30536">MQQNVRPSRNVADVKLELIRKIDMKRESQIYITDCVILPNGHLLFAKYNSTELLEYREQGNYIDSIPVSTEPYDITVLDSDRIAITYGQHHFFEIFNYRDRLVEKKINTGRGCWGVCQSKGKIYVKLDKVEVFDITGKKLCTLKLASEGQIYITASKNYLFSPSYENGTVYCHDMNGQEVWKFRDDSLKQPYGIANDCSGNVFVVDSMSKNLIIIQHDGKTYKNLLNLEHYSAPVTVCYNKDKSTILICDEYGHHFSLYKVLYK</sequence>
<proteinExistence type="predicted"/>
<dbReference type="OrthoDB" id="6041994at2759"/>
<evidence type="ECO:0000313" key="1">
    <source>
        <dbReference type="EMBL" id="CAC5357761.1"/>
    </source>
</evidence>
<dbReference type="Gene3D" id="2.120.10.30">
    <property type="entry name" value="TolB, C-terminal domain"/>
    <property type="match status" value="1"/>
</dbReference>
<dbReference type="EMBL" id="CACVKT020000233">
    <property type="protein sequence ID" value="CAC5357761.1"/>
    <property type="molecule type" value="Genomic_DNA"/>
</dbReference>
<keyword evidence="2" id="KW-1185">Reference proteome</keyword>
<name>A0A6J7ZY93_MYTCO</name>
<dbReference type="SUPFAM" id="SSF101898">
    <property type="entry name" value="NHL repeat"/>
    <property type="match status" value="1"/>
</dbReference>
<evidence type="ECO:0008006" key="3">
    <source>
        <dbReference type="Google" id="ProtNLM"/>
    </source>
</evidence>
<reference evidence="1 2" key="1">
    <citation type="submission" date="2020-06" db="EMBL/GenBank/DDBJ databases">
        <authorList>
            <person name="Li R."/>
            <person name="Bekaert M."/>
        </authorList>
    </citation>
    <scope>NUCLEOTIDE SEQUENCE [LARGE SCALE GENOMIC DNA]</scope>
    <source>
        <strain evidence="2">wild</strain>
    </source>
</reference>
<protein>
    <recommendedName>
        <fullName evidence="3">TRIM71</fullName>
    </recommendedName>
</protein>
<organism evidence="1 2">
    <name type="scientific">Mytilus coruscus</name>
    <name type="common">Sea mussel</name>
    <dbReference type="NCBI Taxonomy" id="42192"/>
    <lineage>
        <taxon>Eukaryota</taxon>
        <taxon>Metazoa</taxon>
        <taxon>Spiralia</taxon>
        <taxon>Lophotrochozoa</taxon>
        <taxon>Mollusca</taxon>
        <taxon>Bivalvia</taxon>
        <taxon>Autobranchia</taxon>
        <taxon>Pteriomorphia</taxon>
        <taxon>Mytilida</taxon>
        <taxon>Mytiloidea</taxon>
        <taxon>Mytilidae</taxon>
        <taxon>Mytilinae</taxon>
        <taxon>Mytilus</taxon>
    </lineage>
</organism>